<keyword evidence="2" id="KW-0812">Transmembrane</keyword>
<comment type="caution">
    <text evidence="3">The sequence shown here is derived from an EMBL/GenBank/DDBJ whole genome shotgun (WGS) entry which is preliminary data.</text>
</comment>
<dbReference type="PANTHER" id="PTHR32309:SF13">
    <property type="entry name" value="FERRIC ENTEROBACTIN TRANSPORT PROTEIN FEPE"/>
    <property type="match status" value="1"/>
</dbReference>
<dbReference type="EMBL" id="JAATNW010000003">
    <property type="protein sequence ID" value="NMH59745.1"/>
    <property type="molecule type" value="Genomic_DNA"/>
</dbReference>
<name>A0ABX1QZU5_9ALTE</name>
<keyword evidence="2" id="KW-1133">Transmembrane helix</keyword>
<reference evidence="3 4" key="1">
    <citation type="submission" date="2020-03" db="EMBL/GenBank/DDBJ databases">
        <title>Alteromonas ponticola sp. nov., isolated from seawater.</title>
        <authorList>
            <person name="Yoon J.-H."/>
            <person name="Kim Y.-O."/>
        </authorList>
    </citation>
    <scope>NUCLEOTIDE SEQUENCE [LARGE SCALE GENOMIC DNA]</scope>
    <source>
        <strain evidence="3 4">MYP5</strain>
    </source>
</reference>
<sequence>MTINLQKILNYIKKKPSFIVVLIWFLYAFYLTLIASEQFESESKLIIKASDGGSAFDPSSFLPGLSVGASSDESDVVIAFIESADMANYLNEALNLREHYSSSQYDLFSRLSQDAAKEDFLKFYLNHVEVYKDDLSRIISLKARAFEPEFAQKINKTIIEEAEQFVNKINNNLAVNKLRFAQEEHAKIEEKLRKAKADLLAFQSKYEVLDPTMQGAALQQLTFSLEATLAQKQTELTALSTIMSPKAPELMTVKRQINAIQKQIAAQKSKVVNGEQVERKLSTTELMAQFTNIKIELELALQAYSTSLMSLENIRVETYEQFQHLVTVDNATLPDKSQYPDILYNLVLFGLILFMIYGVIRIVLATIREL</sequence>
<feature type="coiled-coil region" evidence="1">
    <location>
        <begin position="171"/>
        <end position="205"/>
    </location>
</feature>
<keyword evidence="4" id="KW-1185">Reference proteome</keyword>
<dbReference type="RefSeq" id="WP_169210299.1">
    <property type="nucleotide sequence ID" value="NZ_JAATNW010000003.1"/>
</dbReference>
<evidence type="ECO:0000256" key="2">
    <source>
        <dbReference type="SAM" id="Phobius"/>
    </source>
</evidence>
<feature type="transmembrane region" description="Helical" evidence="2">
    <location>
        <begin position="342"/>
        <end position="364"/>
    </location>
</feature>
<keyword evidence="1" id="KW-0175">Coiled coil</keyword>
<evidence type="ECO:0000256" key="1">
    <source>
        <dbReference type="SAM" id="Coils"/>
    </source>
</evidence>
<proteinExistence type="predicted"/>
<evidence type="ECO:0000313" key="4">
    <source>
        <dbReference type="Proteomes" id="UP000709336"/>
    </source>
</evidence>
<dbReference type="InterPro" id="IPR050445">
    <property type="entry name" value="Bact_polysacc_biosynth/exp"/>
</dbReference>
<gene>
    <name evidence="3" type="ORF">HCJ96_06930</name>
</gene>
<dbReference type="Proteomes" id="UP000709336">
    <property type="component" value="Unassembled WGS sequence"/>
</dbReference>
<evidence type="ECO:0000313" key="3">
    <source>
        <dbReference type="EMBL" id="NMH59745.1"/>
    </source>
</evidence>
<accession>A0ABX1QZU5</accession>
<dbReference type="PANTHER" id="PTHR32309">
    <property type="entry name" value="TYROSINE-PROTEIN KINASE"/>
    <property type="match status" value="1"/>
</dbReference>
<keyword evidence="2" id="KW-0472">Membrane</keyword>
<protein>
    <submittedName>
        <fullName evidence="3">Capsule biosynthesis protein</fullName>
    </submittedName>
</protein>
<feature type="transmembrane region" description="Helical" evidence="2">
    <location>
        <begin position="16"/>
        <end position="35"/>
    </location>
</feature>
<organism evidence="3 4">
    <name type="scientific">Alteromonas ponticola</name>
    <dbReference type="NCBI Taxonomy" id="2720613"/>
    <lineage>
        <taxon>Bacteria</taxon>
        <taxon>Pseudomonadati</taxon>
        <taxon>Pseudomonadota</taxon>
        <taxon>Gammaproteobacteria</taxon>
        <taxon>Alteromonadales</taxon>
        <taxon>Alteromonadaceae</taxon>
        <taxon>Alteromonas/Salinimonas group</taxon>
        <taxon>Alteromonas</taxon>
    </lineage>
</organism>